<protein>
    <recommendedName>
        <fullName evidence="8">Ig-like domain-containing protein</fullName>
    </recommendedName>
</protein>
<evidence type="ECO:0000259" key="8">
    <source>
        <dbReference type="PROSITE" id="PS50835"/>
    </source>
</evidence>
<dbReference type="InterPro" id="IPR003599">
    <property type="entry name" value="Ig_sub"/>
</dbReference>
<evidence type="ECO:0000256" key="6">
    <source>
        <dbReference type="SAM" id="Phobius"/>
    </source>
</evidence>
<evidence type="ECO:0000256" key="7">
    <source>
        <dbReference type="SAM" id="SignalP"/>
    </source>
</evidence>
<keyword evidence="6" id="KW-1133">Transmembrane helix</keyword>
<comment type="similarity">
    <text evidence="4">Belongs to the immunoglobulin superfamily. CEA family.</text>
</comment>
<feature type="chain" id="PRO_5034120662" description="Ig-like domain-containing protein" evidence="7">
    <location>
        <begin position="28"/>
        <end position="416"/>
    </location>
</feature>
<dbReference type="InterPro" id="IPR013106">
    <property type="entry name" value="Ig_V-set"/>
</dbReference>
<dbReference type="GeneTree" id="ENSGT01100000263479"/>
<dbReference type="AlphaFoldDB" id="A0A8C5QAT2"/>
<feature type="region of interest" description="Disordered" evidence="5">
    <location>
        <begin position="392"/>
        <end position="416"/>
    </location>
</feature>
<reference evidence="9" key="1">
    <citation type="submission" date="2025-08" db="UniProtKB">
        <authorList>
            <consortium name="Ensembl"/>
        </authorList>
    </citation>
    <scope>IDENTIFICATION</scope>
</reference>
<dbReference type="OrthoDB" id="6159398at2759"/>
<keyword evidence="10" id="KW-1185">Reference proteome</keyword>
<dbReference type="CDD" id="cd12087">
    <property type="entry name" value="TM_EGFR-like"/>
    <property type="match status" value="1"/>
</dbReference>
<dbReference type="InterPro" id="IPR003598">
    <property type="entry name" value="Ig_sub2"/>
</dbReference>
<evidence type="ECO:0000313" key="9">
    <source>
        <dbReference type="Ensembl" id="ENSLLEP00000034724.1"/>
    </source>
</evidence>
<evidence type="ECO:0000256" key="3">
    <source>
        <dbReference type="ARBA" id="ARBA00023319"/>
    </source>
</evidence>
<feature type="transmembrane region" description="Helical" evidence="6">
    <location>
        <begin position="324"/>
        <end position="348"/>
    </location>
</feature>
<keyword evidence="6" id="KW-0472">Membrane</keyword>
<feature type="domain" description="Ig-like" evidence="8">
    <location>
        <begin position="134"/>
        <end position="221"/>
    </location>
</feature>
<feature type="domain" description="Ig-like" evidence="8">
    <location>
        <begin position="226"/>
        <end position="303"/>
    </location>
</feature>
<evidence type="ECO:0000313" key="10">
    <source>
        <dbReference type="Proteomes" id="UP000694569"/>
    </source>
</evidence>
<reference evidence="9" key="2">
    <citation type="submission" date="2025-09" db="UniProtKB">
        <authorList>
            <consortium name="Ensembl"/>
        </authorList>
    </citation>
    <scope>IDENTIFICATION</scope>
</reference>
<dbReference type="Proteomes" id="UP000694569">
    <property type="component" value="Unplaced"/>
</dbReference>
<dbReference type="Ensembl" id="ENSLLET00000036043.1">
    <property type="protein sequence ID" value="ENSLLEP00000034724.1"/>
    <property type="gene ID" value="ENSLLEG00000021957.1"/>
</dbReference>
<dbReference type="InterPro" id="IPR007110">
    <property type="entry name" value="Ig-like_dom"/>
</dbReference>
<dbReference type="SUPFAM" id="SSF48726">
    <property type="entry name" value="Immunoglobulin"/>
    <property type="match status" value="3"/>
</dbReference>
<evidence type="ECO:0000256" key="4">
    <source>
        <dbReference type="ARBA" id="ARBA00038222"/>
    </source>
</evidence>
<feature type="region of interest" description="Disordered" evidence="5">
    <location>
        <begin position="356"/>
        <end position="379"/>
    </location>
</feature>
<accession>A0A8C5QAT2</accession>
<dbReference type="PANTHER" id="PTHR44427">
    <property type="entry name" value="CARCINOEMBRYONIC ANTIGEN-RELATED CELL ADHESION MOLECULE 19"/>
    <property type="match status" value="1"/>
</dbReference>
<feature type="signal peptide" evidence="7">
    <location>
        <begin position="1"/>
        <end position="27"/>
    </location>
</feature>
<keyword evidence="3" id="KW-0393">Immunoglobulin domain</keyword>
<keyword evidence="2" id="KW-0325">Glycoprotein</keyword>
<dbReference type="SMART" id="SM00409">
    <property type="entry name" value="IG"/>
    <property type="match status" value="3"/>
</dbReference>
<dbReference type="Pfam" id="PF13927">
    <property type="entry name" value="Ig_3"/>
    <property type="match status" value="1"/>
</dbReference>
<evidence type="ECO:0000256" key="5">
    <source>
        <dbReference type="SAM" id="MobiDB-lite"/>
    </source>
</evidence>
<dbReference type="Pfam" id="PF13895">
    <property type="entry name" value="Ig_2"/>
    <property type="match status" value="1"/>
</dbReference>
<dbReference type="InterPro" id="IPR036179">
    <property type="entry name" value="Ig-like_dom_sf"/>
</dbReference>
<dbReference type="InterPro" id="IPR013783">
    <property type="entry name" value="Ig-like_fold"/>
</dbReference>
<dbReference type="InterPro" id="IPR050831">
    <property type="entry name" value="CEA_cell_adhesion"/>
</dbReference>
<evidence type="ECO:0000256" key="2">
    <source>
        <dbReference type="ARBA" id="ARBA00023180"/>
    </source>
</evidence>
<dbReference type="Gene3D" id="2.60.40.10">
    <property type="entry name" value="Immunoglobulins"/>
    <property type="match status" value="3"/>
</dbReference>
<evidence type="ECO:0000256" key="1">
    <source>
        <dbReference type="ARBA" id="ARBA00022729"/>
    </source>
</evidence>
<name>A0A8C5QAT2_9ANUR</name>
<dbReference type="SMART" id="SM00408">
    <property type="entry name" value="IGc2"/>
    <property type="match status" value="3"/>
</dbReference>
<dbReference type="PANTHER" id="PTHR44427:SF1">
    <property type="entry name" value="CARCINOEMBRYONIC ANTIGEN-RELATED CELL ADHESION MOLECULE 1"/>
    <property type="match status" value="1"/>
</dbReference>
<organism evidence="9 10">
    <name type="scientific">Leptobrachium leishanense</name>
    <name type="common">Leishan spiny toad</name>
    <dbReference type="NCBI Taxonomy" id="445787"/>
    <lineage>
        <taxon>Eukaryota</taxon>
        <taxon>Metazoa</taxon>
        <taxon>Chordata</taxon>
        <taxon>Craniata</taxon>
        <taxon>Vertebrata</taxon>
        <taxon>Euteleostomi</taxon>
        <taxon>Amphibia</taxon>
        <taxon>Batrachia</taxon>
        <taxon>Anura</taxon>
        <taxon>Pelobatoidea</taxon>
        <taxon>Megophryidae</taxon>
        <taxon>Leptobrachium</taxon>
    </lineage>
</organism>
<dbReference type="PROSITE" id="PS50835">
    <property type="entry name" value="IG_LIKE"/>
    <property type="match status" value="2"/>
</dbReference>
<sequence length="416" mass="45326">MSTMWHLLRVILIFSVFLSVWMERVSAISIQLMPPYPAVGQSVTLSVTGITGNIREVKWYKGSNTDASNHILTYIPSANSPQSNGLQYFSRASALPNASLLISDLEFTDGGNYTVSVQTQTAQQTSVNLTVYEPVTDVVLKSNTSEIKENDTVTLTCETKNANRYEWVRVSGSLPSDTIQSKDKSTNTITFPSIKRSAAGDYYCEAKNPASNKKSNIYTLTVNYGPEQVRITGDVNVTEGSSFTLECFAESLPNATFRWTHNGTHLNSCQQRCSLKVASDTQGMYTCIASNSVTNINASTTVNVTVNAASSSPEMNDGPLSRGAIVGIVVAIFAVALIVAVIVLFLMLKQRKKHSASTNRKQHVSATVASGNGQTNESAAEHDIQYTSVTFAQRPPRKVQMQPSDENVVYSDLRLS</sequence>
<feature type="compositionally biased region" description="Polar residues" evidence="5">
    <location>
        <begin position="364"/>
        <end position="378"/>
    </location>
</feature>
<keyword evidence="6" id="KW-0812">Transmembrane</keyword>
<proteinExistence type="inferred from homology"/>
<dbReference type="Pfam" id="PF07686">
    <property type="entry name" value="V-set"/>
    <property type="match status" value="1"/>
</dbReference>
<keyword evidence="1 7" id="KW-0732">Signal</keyword>